<dbReference type="PANTHER" id="PTHR11487">
    <property type="entry name" value="THIOESTERASE"/>
    <property type="match status" value="1"/>
</dbReference>
<dbReference type="PANTHER" id="PTHR11487:SF0">
    <property type="entry name" value="S-ACYL FATTY ACID SYNTHASE THIOESTERASE, MEDIUM CHAIN"/>
    <property type="match status" value="1"/>
</dbReference>
<comment type="caution">
    <text evidence="4">The sequence shown here is derived from an EMBL/GenBank/DDBJ whole genome shotgun (WGS) entry which is preliminary data.</text>
</comment>
<reference evidence="4 5" key="1">
    <citation type="submission" date="2024-03" db="EMBL/GenBank/DDBJ databases">
        <title>Draft genome sequence of Pseudonocardia tropica JCM 19149.</title>
        <authorList>
            <person name="Butdee W."/>
            <person name="Duangmal K."/>
        </authorList>
    </citation>
    <scope>NUCLEOTIDE SEQUENCE [LARGE SCALE GENOMIC DNA]</scope>
    <source>
        <strain evidence="4 5">JCM 19149</strain>
    </source>
</reference>
<dbReference type="Pfam" id="PF00975">
    <property type="entry name" value="Thioesterase"/>
    <property type="match status" value="1"/>
</dbReference>
<evidence type="ECO:0000259" key="3">
    <source>
        <dbReference type="SMART" id="SM00824"/>
    </source>
</evidence>
<dbReference type="RefSeq" id="WP_345644734.1">
    <property type="nucleotide sequence ID" value="NZ_BAABLY010000027.1"/>
</dbReference>
<name>A0ABV1JYK8_9PSEU</name>
<keyword evidence="2 4" id="KW-0378">Hydrolase</keyword>
<dbReference type="GO" id="GO:0016787">
    <property type="term" value="F:hydrolase activity"/>
    <property type="evidence" value="ECO:0007669"/>
    <property type="project" value="UniProtKB-KW"/>
</dbReference>
<dbReference type="SUPFAM" id="SSF53474">
    <property type="entry name" value="alpha/beta-Hydrolases"/>
    <property type="match status" value="1"/>
</dbReference>
<sequence length="259" mass="27584">MSPRPDPVLEAARPWLAPVREVDPAAPLLVCFPHAGGTAAYFHRWSVALAPEVTALPVHYPGRFDRRAEPAPLDLMALVTGVADVVAPLTGARRTILFGHSMGAVVAHEVSRVLQARAASPSALVVSGRRPPRPDVSERLPVEEDTVLADVRRLGGRGVALLEDPEVRAAFLPVIRGDYALLDGHRYRPGPLLDIPVTAVVGDSDPRVTPADAHGWGATTTGPFRLFTRTGGHFYLDDDTPFLLDLVRSSAGGDPCASG</sequence>
<gene>
    <name evidence="4" type="ORF">WHI96_19810</name>
</gene>
<dbReference type="InterPro" id="IPR029058">
    <property type="entry name" value="AB_hydrolase_fold"/>
</dbReference>
<dbReference type="InterPro" id="IPR020802">
    <property type="entry name" value="TesA-like"/>
</dbReference>
<keyword evidence="5" id="KW-1185">Reference proteome</keyword>
<dbReference type="Proteomes" id="UP001464923">
    <property type="component" value="Unassembled WGS sequence"/>
</dbReference>
<organism evidence="4 5">
    <name type="scientific">Pseudonocardia tropica</name>
    <dbReference type="NCBI Taxonomy" id="681289"/>
    <lineage>
        <taxon>Bacteria</taxon>
        <taxon>Bacillati</taxon>
        <taxon>Actinomycetota</taxon>
        <taxon>Actinomycetes</taxon>
        <taxon>Pseudonocardiales</taxon>
        <taxon>Pseudonocardiaceae</taxon>
        <taxon>Pseudonocardia</taxon>
    </lineage>
</organism>
<dbReference type="InterPro" id="IPR001031">
    <property type="entry name" value="Thioesterase"/>
</dbReference>
<accession>A0ABV1JYK8</accession>
<dbReference type="Gene3D" id="3.40.50.1820">
    <property type="entry name" value="alpha/beta hydrolase"/>
    <property type="match status" value="1"/>
</dbReference>
<evidence type="ECO:0000313" key="5">
    <source>
        <dbReference type="Proteomes" id="UP001464923"/>
    </source>
</evidence>
<proteinExistence type="inferred from homology"/>
<feature type="domain" description="Thioesterase TesA-like" evidence="3">
    <location>
        <begin position="30"/>
        <end position="251"/>
    </location>
</feature>
<evidence type="ECO:0000313" key="4">
    <source>
        <dbReference type="EMBL" id="MEQ3541061.1"/>
    </source>
</evidence>
<comment type="similarity">
    <text evidence="1">Belongs to the thioesterase family.</text>
</comment>
<dbReference type="EMBL" id="JBEDNP010000012">
    <property type="protein sequence ID" value="MEQ3541061.1"/>
    <property type="molecule type" value="Genomic_DNA"/>
</dbReference>
<evidence type="ECO:0000256" key="1">
    <source>
        <dbReference type="ARBA" id="ARBA00007169"/>
    </source>
</evidence>
<dbReference type="InterPro" id="IPR012223">
    <property type="entry name" value="TEII"/>
</dbReference>
<protein>
    <submittedName>
        <fullName evidence="4">Alpha/beta fold hydrolase</fullName>
    </submittedName>
</protein>
<dbReference type="SMART" id="SM00824">
    <property type="entry name" value="PKS_TE"/>
    <property type="match status" value="1"/>
</dbReference>
<evidence type="ECO:0000256" key="2">
    <source>
        <dbReference type="ARBA" id="ARBA00022801"/>
    </source>
</evidence>